<dbReference type="AlphaFoldDB" id="A0A0D0C3U9"/>
<dbReference type="Proteomes" id="UP000053593">
    <property type="component" value="Unassembled WGS sequence"/>
</dbReference>
<proteinExistence type="predicted"/>
<dbReference type="HOGENOM" id="CLU_2922818_0_0_1"/>
<evidence type="ECO:0000313" key="2">
    <source>
        <dbReference type="Proteomes" id="UP000053593"/>
    </source>
</evidence>
<gene>
    <name evidence="1" type="ORF">GYMLUDRAFT_491964</name>
</gene>
<keyword evidence="2" id="KW-1185">Reference proteome</keyword>
<protein>
    <submittedName>
        <fullName evidence="1">Uncharacterized protein</fullName>
    </submittedName>
</protein>
<sequence>MDLWKKKRQVMAKNEVLSPGTHECYFYNHSCRVRCVFPLYNHLGLFLFKIFTYLFKCLQCP</sequence>
<reference evidence="1 2" key="1">
    <citation type="submission" date="2014-04" db="EMBL/GenBank/DDBJ databases">
        <title>Evolutionary Origins and Diversification of the Mycorrhizal Mutualists.</title>
        <authorList>
            <consortium name="DOE Joint Genome Institute"/>
            <consortium name="Mycorrhizal Genomics Consortium"/>
            <person name="Kohler A."/>
            <person name="Kuo A."/>
            <person name="Nagy L.G."/>
            <person name="Floudas D."/>
            <person name="Copeland A."/>
            <person name="Barry K.W."/>
            <person name="Cichocki N."/>
            <person name="Veneault-Fourrey C."/>
            <person name="LaButti K."/>
            <person name="Lindquist E.A."/>
            <person name="Lipzen A."/>
            <person name="Lundell T."/>
            <person name="Morin E."/>
            <person name="Murat C."/>
            <person name="Riley R."/>
            <person name="Ohm R."/>
            <person name="Sun H."/>
            <person name="Tunlid A."/>
            <person name="Henrissat B."/>
            <person name="Grigoriev I.V."/>
            <person name="Hibbett D.S."/>
            <person name="Martin F."/>
        </authorList>
    </citation>
    <scope>NUCLEOTIDE SEQUENCE [LARGE SCALE GENOMIC DNA]</scope>
    <source>
        <strain evidence="1 2">FD-317 M1</strain>
    </source>
</reference>
<organism evidence="1 2">
    <name type="scientific">Collybiopsis luxurians FD-317 M1</name>
    <dbReference type="NCBI Taxonomy" id="944289"/>
    <lineage>
        <taxon>Eukaryota</taxon>
        <taxon>Fungi</taxon>
        <taxon>Dikarya</taxon>
        <taxon>Basidiomycota</taxon>
        <taxon>Agaricomycotina</taxon>
        <taxon>Agaricomycetes</taxon>
        <taxon>Agaricomycetidae</taxon>
        <taxon>Agaricales</taxon>
        <taxon>Marasmiineae</taxon>
        <taxon>Omphalotaceae</taxon>
        <taxon>Collybiopsis</taxon>
        <taxon>Collybiopsis luxurians</taxon>
    </lineage>
</organism>
<evidence type="ECO:0000313" key="1">
    <source>
        <dbReference type="EMBL" id="KIK62836.1"/>
    </source>
</evidence>
<name>A0A0D0C3U9_9AGAR</name>
<accession>A0A0D0C3U9</accession>
<dbReference type="EMBL" id="KN834766">
    <property type="protein sequence ID" value="KIK62836.1"/>
    <property type="molecule type" value="Genomic_DNA"/>
</dbReference>